<evidence type="ECO:0000313" key="1">
    <source>
        <dbReference type="EMBL" id="BAD88213.1"/>
    </source>
</evidence>
<proteinExistence type="predicted"/>
<sequence length="70" mass="7048">MSRRRRRAVSNPLRAVAVAVGCAAPLVSPSPSPAPAEPCTSRVAVAVASVPRAPCAAAVPSCHRVSPLPP</sequence>
<name>Q5JJZ8_ORYSJ</name>
<protein>
    <submittedName>
        <fullName evidence="1">Uncharacterized protein</fullName>
    </submittedName>
</protein>
<gene>
    <name evidence="1" type="primary">B1166B08.19</name>
</gene>
<dbReference type="Proteomes" id="UP000817658">
    <property type="component" value="Chromosome 1"/>
</dbReference>
<dbReference type="EMBL" id="AP004360">
    <property type="protein sequence ID" value="BAD88213.1"/>
    <property type="molecule type" value="Genomic_DNA"/>
</dbReference>
<organism evidence="1">
    <name type="scientific">Oryza sativa subsp. japonica</name>
    <name type="common">Rice</name>
    <dbReference type="NCBI Taxonomy" id="39947"/>
    <lineage>
        <taxon>Eukaryota</taxon>
        <taxon>Viridiplantae</taxon>
        <taxon>Streptophyta</taxon>
        <taxon>Embryophyta</taxon>
        <taxon>Tracheophyta</taxon>
        <taxon>Spermatophyta</taxon>
        <taxon>Magnoliopsida</taxon>
        <taxon>Liliopsida</taxon>
        <taxon>Poales</taxon>
        <taxon>Poaceae</taxon>
        <taxon>BOP clade</taxon>
        <taxon>Oryzoideae</taxon>
        <taxon>Oryzeae</taxon>
        <taxon>Oryzinae</taxon>
        <taxon>Oryza</taxon>
        <taxon>Oryza sativa</taxon>
    </lineage>
</organism>
<reference evidence="1" key="1">
    <citation type="journal article" date="2002" name="Nature">
        <title>The genome sequence and structure of rice chromosome 1.</title>
        <authorList>
            <person name="Sasaki T."/>
            <person name="Matsumoto T."/>
            <person name="Yamamoto K."/>
            <person name="Sakata K."/>
            <person name="Baba T."/>
            <person name="Katayose Y."/>
            <person name="Wu J."/>
            <person name="Niimura Y."/>
            <person name="Cheng Z."/>
            <person name="Nagamura Y."/>
            <person name="Antonio B.A."/>
            <person name="Kanamori H."/>
            <person name="Hosokawa S."/>
            <person name="Masukawa M."/>
            <person name="Arikawa K."/>
            <person name="Chiden Y."/>
            <person name="Hayashi M."/>
            <person name="Okamoto M."/>
            <person name="Ando T."/>
            <person name="Aoki H."/>
            <person name="Arita K."/>
            <person name="Hamada M."/>
            <person name="Harada C."/>
            <person name="Hijishita S."/>
            <person name="Honda M."/>
            <person name="Ichikawa Y."/>
            <person name="Idonuma A."/>
            <person name="Iijima M."/>
            <person name="Ikeda M."/>
            <person name="Ikeno M."/>
            <person name="Itoh S."/>
            <person name="Itoh T."/>
            <person name="Itoh Y."/>
            <person name="Itoh Y."/>
            <person name="Iwabuchi A."/>
            <person name="Kamiya K."/>
            <person name="Karasawa W."/>
            <person name="Katagiri S."/>
            <person name="Kikuta A."/>
            <person name="Kobayashi N."/>
            <person name="Kono I."/>
            <person name="Machita K."/>
            <person name="Maehara T."/>
            <person name="Mizuno H."/>
            <person name="Mizubayashi T."/>
            <person name="Mukai Y."/>
            <person name="Nagasaki H."/>
            <person name="Nakashima M."/>
            <person name="Nakama Y."/>
            <person name="Nakamichi Y."/>
            <person name="Nakamura M."/>
            <person name="Namiki N."/>
            <person name="Negishi M."/>
            <person name="Ohta I."/>
            <person name="Ono N."/>
            <person name="Saji S."/>
            <person name="Sakai K."/>
            <person name="Shibata M."/>
            <person name="Shimokawa T."/>
            <person name="Shomura A."/>
            <person name="Song J."/>
            <person name="Takazaki Y."/>
            <person name="Terasawa K."/>
            <person name="Tsuji K."/>
            <person name="Waki K."/>
            <person name="Yamagata H."/>
            <person name="Yamane H."/>
            <person name="Yoshiki S."/>
            <person name="Yoshihara R."/>
            <person name="Yukawa K."/>
            <person name="Zhong H."/>
            <person name="Iwama H."/>
            <person name="Endo T."/>
            <person name="Ito H."/>
            <person name="Hahn J.H."/>
            <person name="Kim H.I."/>
            <person name="Eun M.Y."/>
            <person name="Yano M."/>
            <person name="Jiang J."/>
            <person name="Gojobori T."/>
        </authorList>
    </citation>
    <scope>NUCLEOTIDE SEQUENCE [LARGE SCALE GENOMIC DNA]</scope>
</reference>
<accession>Q5JJZ8</accession>
<dbReference type="AlphaFoldDB" id="Q5JJZ8"/>